<dbReference type="GO" id="GO:0005737">
    <property type="term" value="C:cytoplasm"/>
    <property type="evidence" value="ECO:0007669"/>
    <property type="project" value="UniProtKB-SubCell"/>
</dbReference>
<dbReference type="SUPFAM" id="SSF50346">
    <property type="entry name" value="PRC-barrel domain"/>
    <property type="match status" value="1"/>
</dbReference>
<dbReference type="InterPro" id="IPR011033">
    <property type="entry name" value="PRC_barrel-like_sf"/>
</dbReference>
<keyword evidence="1 5" id="KW-0963">Cytoplasm</keyword>
<comment type="caution">
    <text evidence="8">The sequence shown here is derived from an EMBL/GenBank/DDBJ whole genome shotgun (WGS) entry which is preliminary data.</text>
</comment>
<dbReference type="Pfam" id="PF24986">
    <property type="entry name" value="PRC_RimM"/>
    <property type="match status" value="1"/>
</dbReference>
<evidence type="ECO:0000256" key="3">
    <source>
        <dbReference type="ARBA" id="ARBA00022552"/>
    </source>
</evidence>
<dbReference type="GO" id="GO:0042274">
    <property type="term" value="P:ribosomal small subunit biogenesis"/>
    <property type="evidence" value="ECO:0007669"/>
    <property type="project" value="UniProtKB-UniRule"/>
</dbReference>
<dbReference type="SUPFAM" id="SSF50447">
    <property type="entry name" value="Translation proteins"/>
    <property type="match status" value="1"/>
</dbReference>
<dbReference type="Gene3D" id="2.30.30.240">
    <property type="entry name" value="PRC-barrel domain"/>
    <property type="match status" value="1"/>
</dbReference>
<dbReference type="InterPro" id="IPR011961">
    <property type="entry name" value="RimM"/>
</dbReference>
<dbReference type="GO" id="GO:0043022">
    <property type="term" value="F:ribosome binding"/>
    <property type="evidence" value="ECO:0007669"/>
    <property type="project" value="InterPro"/>
</dbReference>
<dbReference type="Gene3D" id="2.40.30.60">
    <property type="entry name" value="RimM"/>
    <property type="match status" value="1"/>
</dbReference>
<dbReference type="Pfam" id="PF01782">
    <property type="entry name" value="RimM"/>
    <property type="match status" value="1"/>
</dbReference>
<dbReference type="EMBL" id="CAJEWD010000008">
    <property type="protein sequence ID" value="CAD2079169.1"/>
    <property type="molecule type" value="Genomic_DNA"/>
</dbReference>
<reference evidence="8 9" key="1">
    <citation type="submission" date="2020-07" db="EMBL/GenBank/DDBJ databases">
        <authorList>
            <person name="Criscuolo A."/>
        </authorList>
    </citation>
    <scope>NUCLEOTIDE SEQUENCE [LARGE SCALE GENOMIC DNA]</scope>
    <source>
        <strain evidence="8">CIP111649</strain>
    </source>
</reference>
<comment type="subunit">
    <text evidence="5">Binds ribosomal protein uS19.</text>
</comment>
<dbReference type="RefSeq" id="WP_185126070.1">
    <property type="nucleotide sequence ID" value="NZ_CAJEWD010000008.1"/>
</dbReference>
<name>A0A6V7RLF4_9STAP</name>
<keyword evidence="9" id="KW-1185">Reference proteome</keyword>
<dbReference type="GO" id="GO:0005840">
    <property type="term" value="C:ribosome"/>
    <property type="evidence" value="ECO:0007669"/>
    <property type="project" value="InterPro"/>
</dbReference>
<dbReference type="PANTHER" id="PTHR33692:SF1">
    <property type="entry name" value="RIBOSOME MATURATION FACTOR RIMM"/>
    <property type="match status" value="1"/>
</dbReference>
<comment type="domain">
    <text evidence="5">The PRC barrel domain binds ribosomal protein uS19.</text>
</comment>
<dbReference type="InterPro" id="IPR056792">
    <property type="entry name" value="PRC_RimM"/>
</dbReference>
<evidence type="ECO:0000256" key="4">
    <source>
        <dbReference type="ARBA" id="ARBA00023186"/>
    </source>
</evidence>
<evidence type="ECO:0000256" key="1">
    <source>
        <dbReference type="ARBA" id="ARBA00022490"/>
    </source>
</evidence>
<evidence type="ECO:0000256" key="2">
    <source>
        <dbReference type="ARBA" id="ARBA00022517"/>
    </source>
</evidence>
<keyword evidence="4 5" id="KW-0143">Chaperone</keyword>
<dbReference type="InterPro" id="IPR009000">
    <property type="entry name" value="Transl_B-barrel_sf"/>
</dbReference>
<dbReference type="Proteomes" id="UP000589351">
    <property type="component" value="Unassembled WGS sequence"/>
</dbReference>
<evidence type="ECO:0000313" key="8">
    <source>
        <dbReference type="EMBL" id="CAD2079169.1"/>
    </source>
</evidence>
<evidence type="ECO:0000256" key="5">
    <source>
        <dbReference type="HAMAP-Rule" id="MF_00014"/>
    </source>
</evidence>
<dbReference type="PANTHER" id="PTHR33692">
    <property type="entry name" value="RIBOSOME MATURATION FACTOR RIMM"/>
    <property type="match status" value="1"/>
</dbReference>
<comment type="function">
    <text evidence="5">An accessory protein needed during the final step in the assembly of 30S ribosomal subunit, possibly for assembly of the head region. Essential for efficient processing of 16S rRNA. May be needed both before and after RbfA during the maturation of 16S rRNA. It has affinity for free ribosomal 30S subunits but not for 70S ribosomes.</text>
</comment>
<comment type="similarity">
    <text evidence="5">Belongs to the RimM family.</text>
</comment>
<gene>
    <name evidence="5 8" type="primary">rimM</name>
    <name evidence="8" type="ORF">JEODO184_01600</name>
</gene>
<evidence type="ECO:0000313" key="9">
    <source>
        <dbReference type="Proteomes" id="UP000589351"/>
    </source>
</evidence>
<sequence>MSIKIGKLVNFHGVKGEVKILSDSDFLKERFVPGVNVSIKGQSYTIKSYRTHKNFHLLTFEGVSNMNDILDLKGEDVFIDEGTDDLSLDEHEFHVKDIIGLTVINLDDNKELGKVTDVMFTGANDVWVIEGDKEYLIPYIEQVVKTVDLHAGIVEITPLEGLLD</sequence>
<keyword evidence="2 5" id="KW-0690">Ribosome biogenesis</keyword>
<dbReference type="AlphaFoldDB" id="A0A6V7RLF4"/>
<protein>
    <recommendedName>
        <fullName evidence="5">Ribosome maturation factor RimM</fullName>
    </recommendedName>
</protein>
<evidence type="ECO:0000259" key="6">
    <source>
        <dbReference type="Pfam" id="PF01782"/>
    </source>
</evidence>
<feature type="domain" description="RimM N-terminal" evidence="6">
    <location>
        <begin position="5"/>
        <end position="81"/>
    </location>
</feature>
<dbReference type="InterPro" id="IPR002676">
    <property type="entry name" value="RimM_N"/>
</dbReference>
<evidence type="ECO:0000259" key="7">
    <source>
        <dbReference type="Pfam" id="PF24986"/>
    </source>
</evidence>
<dbReference type="GO" id="GO:0006364">
    <property type="term" value="P:rRNA processing"/>
    <property type="evidence" value="ECO:0007669"/>
    <property type="project" value="UniProtKB-UniRule"/>
</dbReference>
<dbReference type="InterPro" id="IPR036976">
    <property type="entry name" value="RimM_N_sf"/>
</dbReference>
<accession>A0A6V7RLF4</accession>
<proteinExistence type="inferred from homology"/>
<organism evidence="8 9">
    <name type="scientific">Jeotgalicoccus meleagridis</name>
    <dbReference type="NCBI Taxonomy" id="2759181"/>
    <lineage>
        <taxon>Bacteria</taxon>
        <taxon>Bacillati</taxon>
        <taxon>Bacillota</taxon>
        <taxon>Bacilli</taxon>
        <taxon>Bacillales</taxon>
        <taxon>Staphylococcaceae</taxon>
        <taxon>Jeotgalicoccus</taxon>
    </lineage>
</organism>
<keyword evidence="3 5" id="KW-0698">rRNA processing</keyword>
<comment type="subcellular location">
    <subcellularLocation>
        <location evidence="5">Cytoplasm</location>
    </subcellularLocation>
</comment>
<dbReference type="HAMAP" id="MF_00014">
    <property type="entry name" value="Ribosome_mat_RimM"/>
    <property type="match status" value="1"/>
</dbReference>
<dbReference type="NCBIfam" id="TIGR02273">
    <property type="entry name" value="16S_RimM"/>
    <property type="match status" value="1"/>
</dbReference>
<feature type="domain" description="Ribosome maturation factor RimM PRC barrel" evidence="7">
    <location>
        <begin position="96"/>
        <end position="162"/>
    </location>
</feature>